<reference evidence="2" key="1">
    <citation type="submission" date="2020-04" db="EMBL/GenBank/DDBJ databases">
        <authorList>
            <person name="Kittiwongwattana C."/>
        </authorList>
    </citation>
    <scope>NUCLEOTIDE SEQUENCE [LARGE SCALE GENOMIC DNA]</scope>
    <source>
        <strain evidence="2">1303</strain>
    </source>
</reference>
<evidence type="ECO:0000313" key="1">
    <source>
        <dbReference type="EMBL" id="QJB41628.1"/>
    </source>
</evidence>
<reference evidence="1 2" key="2">
    <citation type="submission" date="2020-09" db="EMBL/GenBank/DDBJ databases">
        <authorList>
            <person name="Kittiwongwattana C."/>
        </authorList>
    </citation>
    <scope>NUCLEOTIDE SEQUENCE [LARGE SCALE GENOMIC DNA]</scope>
    <source>
        <strain evidence="1 2">1303</strain>
    </source>
</reference>
<dbReference type="Proteomes" id="UP000503144">
    <property type="component" value="Chromosome"/>
</dbReference>
<accession>A0ABX6LNP8</accession>
<evidence type="ECO:0000313" key="2">
    <source>
        <dbReference type="Proteomes" id="UP000503144"/>
    </source>
</evidence>
<dbReference type="RefSeq" id="WP_168861975.1">
    <property type="nucleotide sequence ID" value="NZ_CP051204.2"/>
</dbReference>
<sequence>MTKKVDFPNADYSLQWLYKDPDQHIYEDYNTIGVPDERIFEDIHRVLEILQAAQLLIPTNLNRSRKFGFSGTGIDDIVTEIRQWVRSRVVKQKLSVYGHGIVKLPNGEEAVLKDMVHVADLRFTERSFKIATAKTIWVPVVQDDADNYNWQIGLAELNAPRLENCLAAIFHKLKLEVTPGLEEEDRSKPVWQKGFKLFPSREAIESAYIEDPPRPVLTSPNTCCLKRRRTTKLYFRHPAFFIFPAP</sequence>
<name>A0ABX6LNP8_9BACT</name>
<keyword evidence="2" id="KW-1185">Reference proteome</keyword>
<proteinExistence type="predicted"/>
<dbReference type="EMBL" id="CP051204">
    <property type="protein sequence ID" value="QJB41628.1"/>
    <property type="molecule type" value="Genomic_DNA"/>
</dbReference>
<gene>
    <name evidence="1" type="ORF">HF324_28805</name>
</gene>
<protein>
    <submittedName>
        <fullName evidence="1">Uncharacterized protein</fullName>
    </submittedName>
</protein>
<organism evidence="1 2">
    <name type="scientific">Chitinophaga oryzae</name>
    <dbReference type="NCBI Taxonomy" id="2725414"/>
    <lineage>
        <taxon>Bacteria</taxon>
        <taxon>Pseudomonadati</taxon>
        <taxon>Bacteroidota</taxon>
        <taxon>Chitinophagia</taxon>
        <taxon>Chitinophagales</taxon>
        <taxon>Chitinophagaceae</taxon>
        <taxon>Chitinophaga</taxon>
    </lineage>
</organism>